<proteinExistence type="predicted"/>
<organism evidence="1 2">
    <name type="scientific">Marininema mesophilum</name>
    <dbReference type="NCBI Taxonomy" id="1048340"/>
    <lineage>
        <taxon>Bacteria</taxon>
        <taxon>Bacillati</taxon>
        <taxon>Bacillota</taxon>
        <taxon>Bacilli</taxon>
        <taxon>Bacillales</taxon>
        <taxon>Thermoactinomycetaceae</taxon>
        <taxon>Marininema</taxon>
    </lineage>
</organism>
<accession>A0A1H2T4L8</accession>
<evidence type="ECO:0000313" key="1">
    <source>
        <dbReference type="EMBL" id="SDW38808.1"/>
    </source>
</evidence>
<gene>
    <name evidence="1" type="ORF">SAMN05444487_10326</name>
</gene>
<dbReference type="AlphaFoldDB" id="A0A1H2T4L8"/>
<keyword evidence="2" id="KW-1185">Reference proteome</keyword>
<dbReference type="EMBL" id="FNNQ01000003">
    <property type="protein sequence ID" value="SDW38808.1"/>
    <property type="molecule type" value="Genomic_DNA"/>
</dbReference>
<reference evidence="1 2" key="1">
    <citation type="submission" date="2016-10" db="EMBL/GenBank/DDBJ databases">
        <authorList>
            <person name="de Groot N.N."/>
        </authorList>
    </citation>
    <scope>NUCLEOTIDE SEQUENCE [LARGE SCALE GENOMIC DNA]</scope>
    <source>
        <strain evidence="1 2">DSM 45610</strain>
    </source>
</reference>
<sequence length="56" mass="6886">MRNSDKQQVFKVTIKDRWVIDAYDQGDYEKVMQEVFRRYQEKKKNLKALNEIMENS</sequence>
<protein>
    <submittedName>
        <fullName evidence="1">Uncharacterized protein</fullName>
    </submittedName>
</protein>
<evidence type="ECO:0000313" key="2">
    <source>
        <dbReference type="Proteomes" id="UP000198534"/>
    </source>
</evidence>
<dbReference type="Proteomes" id="UP000198534">
    <property type="component" value="Unassembled WGS sequence"/>
</dbReference>
<dbReference type="RefSeq" id="WP_177167882.1">
    <property type="nucleotide sequence ID" value="NZ_FNNQ01000003.1"/>
</dbReference>
<name>A0A1H2T4L8_9BACL</name>